<dbReference type="GO" id="GO:0098542">
    <property type="term" value="P:defense response to other organism"/>
    <property type="evidence" value="ECO:0007669"/>
    <property type="project" value="InterPro"/>
</dbReference>
<dbReference type="Pfam" id="PF03168">
    <property type="entry name" value="LEA_2"/>
    <property type="match status" value="1"/>
</dbReference>
<accession>A0AAN7L217</accession>
<evidence type="ECO:0000256" key="5">
    <source>
        <dbReference type="SAM" id="Phobius"/>
    </source>
</evidence>
<sequence>MDKEKRSGRAYDLAGTRRRTCGAIAILLFLAGLTALIVYLVYRPHKPQFSVIGAAVYNLNTSAPPLVSTTMQFTIATRNPNRRVSIYYDRLSAYVSYRNQAITLPLALPPLHQGKRTTVAVSPVLGGTAVPVAADVANGLAVDEAYGVVGLMVVVMGRLRWKAGAIRTGHYGLYVRCDVMVGLKGAMGQPPLLGSSGCKVDT</sequence>
<dbReference type="Proteomes" id="UP001345219">
    <property type="component" value="Chromosome 18"/>
</dbReference>
<evidence type="ECO:0000256" key="4">
    <source>
        <dbReference type="ARBA" id="ARBA00023136"/>
    </source>
</evidence>
<dbReference type="AlphaFoldDB" id="A0AAN7L217"/>
<evidence type="ECO:0000259" key="6">
    <source>
        <dbReference type="Pfam" id="PF03168"/>
    </source>
</evidence>
<comment type="caution">
    <text evidence="7">The sequence shown here is derived from an EMBL/GenBank/DDBJ whole genome shotgun (WGS) entry which is preliminary data.</text>
</comment>
<feature type="domain" description="Late embryogenesis abundant protein LEA-2 subgroup" evidence="6">
    <location>
        <begin position="74"/>
        <end position="170"/>
    </location>
</feature>
<protein>
    <recommendedName>
        <fullName evidence="6">Late embryogenesis abundant protein LEA-2 subgroup domain-containing protein</fullName>
    </recommendedName>
</protein>
<comment type="subcellular location">
    <subcellularLocation>
        <location evidence="1">Membrane</location>
        <topology evidence="1">Single-pass membrane protein</topology>
    </subcellularLocation>
</comment>
<dbReference type="GO" id="GO:0009506">
    <property type="term" value="C:plasmodesma"/>
    <property type="evidence" value="ECO:0007669"/>
    <property type="project" value="TreeGrafter"/>
</dbReference>
<dbReference type="InterPro" id="IPR004864">
    <property type="entry name" value="LEA_2"/>
</dbReference>
<dbReference type="InterPro" id="IPR044839">
    <property type="entry name" value="NDR1-like"/>
</dbReference>
<dbReference type="GO" id="GO:0005886">
    <property type="term" value="C:plasma membrane"/>
    <property type="evidence" value="ECO:0007669"/>
    <property type="project" value="TreeGrafter"/>
</dbReference>
<organism evidence="7 8">
    <name type="scientific">Trapa incisa</name>
    <dbReference type="NCBI Taxonomy" id="236973"/>
    <lineage>
        <taxon>Eukaryota</taxon>
        <taxon>Viridiplantae</taxon>
        <taxon>Streptophyta</taxon>
        <taxon>Embryophyta</taxon>
        <taxon>Tracheophyta</taxon>
        <taxon>Spermatophyta</taxon>
        <taxon>Magnoliopsida</taxon>
        <taxon>eudicotyledons</taxon>
        <taxon>Gunneridae</taxon>
        <taxon>Pentapetalae</taxon>
        <taxon>rosids</taxon>
        <taxon>malvids</taxon>
        <taxon>Myrtales</taxon>
        <taxon>Lythraceae</taxon>
        <taxon>Trapa</taxon>
    </lineage>
</organism>
<name>A0AAN7L217_9MYRT</name>
<reference evidence="7 8" key="1">
    <citation type="journal article" date="2023" name="Hortic Res">
        <title>Pangenome of water caltrop reveals structural variations and asymmetric subgenome divergence after allopolyploidization.</title>
        <authorList>
            <person name="Zhang X."/>
            <person name="Chen Y."/>
            <person name="Wang L."/>
            <person name="Yuan Y."/>
            <person name="Fang M."/>
            <person name="Shi L."/>
            <person name="Lu R."/>
            <person name="Comes H.P."/>
            <person name="Ma Y."/>
            <person name="Chen Y."/>
            <person name="Huang G."/>
            <person name="Zhou Y."/>
            <person name="Zheng Z."/>
            <person name="Qiu Y."/>
        </authorList>
    </citation>
    <scope>NUCLEOTIDE SEQUENCE [LARGE SCALE GENOMIC DNA]</scope>
    <source>
        <tissue evidence="7">Roots</tissue>
    </source>
</reference>
<feature type="transmembrane region" description="Helical" evidence="5">
    <location>
        <begin position="21"/>
        <end position="42"/>
    </location>
</feature>
<evidence type="ECO:0000313" key="7">
    <source>
        <dbReference type="EMBL" id="KAK4775964.1"/>
    </source>
</evidence>
<dbReference type="PANTHER" id="PTHR31415:SF9">
    <property type="entry name" value="OS05G0367900 PROTEIN"/>
    <property type="match status" value="1"/>
</dbReference>
<dbReference type="EMBL" id="JAXIOK010000003">
    <property type="protein sequence ID" value="KAK4775964.1"/>
    <property type="molecule type" value="Genomic_DNA"/>
</dbReference>
<dbReference type="PANTHER" id="PTHR31415">
    <property type="entry name" value="OS05G0367900 PROTEIN"/>
    <property type="match status" value="1"/>
</dbReference>
<keyword evidence="8" id="KW-1185">Reference proteome</keyword>
<evidence type="ECO:0000256" key="2">
    <source>
        <dbReference type="ARBA" id="ARBA00022692"/>
    </source>
</evidence>
<keyword evidence="3 5" id="KW-1133">Transmembrane helix</keyword>
<proteinExistence type="predicted"/>
<keyword evidence="4 5" id="KW-0472">Membrane</keyword>
<keyword evidence="2 5" id="KW-0812">Transmembrane</keyword>
<evidence type="ECO:0000313" key="8">
    <source>
        <dbReference type="Proteomes" id="UP001345219"/>
    </source>
</evidence>
<evidence type="ECO:0000256" key="1">
    <source>
        <dbReference type="ARBA" id="ARBA00004167"/>
    </source>
</evidence>
<evidence type="ECO:0000256" key="3">
    <source>
        <dbReference type="ARBA" id="ARBA00022989"/>
    </source>
</evidence>
<gene>
    <name evidence="7" type="ORF">SAY87_023925</name>
</gene>